<keyword evidence="5" id="KW-1185">Reference proteome</keyword>
<proteinExistence type="inferred from homology"/>
<dbReference type="Gene3D" id="3.40.50.720">
    <property type="entry name" value="NAD(P)-binding Rossmann-like Domain"/>
    <property type="match status" value="1"/>
</dbReference>
<dbReference type="GO" id="GO:0016616">
    <property type="term" value="F:oxidoreductase activity, acting on the CH-OH group of donors, NAD or NADP as acceptor"/>
    <property type="evidence" value="ECO:0007669"/>
    <property type="project" value="TreeGrafter"/>
</dbReference>
<keyword evidence="1" id="KW-0560">Oxidoreductase</keyword>
<dbReference type="Pfam" id="PF01370">
    <property type="entry name" value="Epimerase"/>
    <property type="match status" value="1"/>
</dbReference>
<name>A0AAD7XP44_9STRA</name>
<dbReference type="PANTHER" id="PTHR10366:SF564">
    <property type="entry name" value="STEROL-4-ALPHA-CARBOXYLATE 3-DEHYDROGENASE, DECARBOXYLATING"/>
    <property type="match status" value="1"/>
</dbReference>
<organism evidence="4 5">
    <name type="scientific">Chrysophaeum taylorii</name>
    <dbReference type="NCBI Taxonomy" id="2483200"/>
    <lineage>
        <taxon>Eukaryota</taxon>
        <taxon>Sar</taxon>
        <taxon>Stramenopiles</taxon>
        <taxon>Ochrophyta</taxon>
        <taxon>Pelagophyceae</taxon>
        <taxon>Pelagomonadales</taxon>
        <taxon>Pelagomonadaceae</taxon>
        <taxon>Chrysophaeum</taxon>
    </lineage>
</organism>
<dbReference type="InterPro" id="IPR036291">
    <property type="entry name" value="NAD(P)-bd_dom_sf"/>
</dbReference>
<dbReference type="PANTHER" id="PTHR10366">
    <property type="entry name" value="NAD DEPENDENT EPIMERASE/DEHYDRATASE"/>
    <property type="match status" value="1"/>
</dbReference>
<dbReference type="InterPro" id="IPR001509">
    <property type="entry name" value="Epimerase_deHydtase"/>
</dbReference>
<dbReference type="FunFam" id="3.40.50.720:FF:000085">
    <property type="entry name" value="Dihydroflavonol reductase"/>
    <property type="match status" value="1"/>
</dbReference>
<evidence type="ECO:0000313" key="4">
    <source>
        <dbReference type="EMBL" id="KAJ8603018.1"/>
    </source>
</evidence>
<accession>A0AAD7XP44</accession>
<comment type="caution">
    <text evidence="4">The sequence shown here is derived from an EMBL/GenBank/DDBJ whole genome shotgun (WGS) entry which is preliminary data.</text>
</comment>
<evidence type="ECO:0000256" key="2">
    <source>
        <dbReference type="ARBA" id="ARBA00023445"/>
    </source>
</evidence>
<evidence type="ECO:0000259" key="3">
    <source>
        <dbReference type="Pfam" id="PF01370"/>
    </source>
</evidence>
<dbReference type="Proteomes" id="UP001230188">
    <property type="component" value="Unassembled WGS sequence"/>
</dbReference>
<evidence type="ECO:0000256" key="1">
    <source>
        <dbReference type="ARBA" id="ARBA00023002"/>
    </source>
</evidence>
<evidence type="ECO:0000313" key="5">
    <source>
        <dbReference type="Proteomes" id="UP001230188"/>
    </source>
</evidence>
<feature type="domain" description="NAD-dependent epimerase/dehydratase" evidence="3">
    <location>
        <begin position="4"/>
        <end position="243"/>
    </location>
</feature>
<gene>
    <name evidence="4" type="ORF">CTAYLR_001565</name>
</gene>
<comment type="similarity">
    <text evidence="2">Belongs to the NAD(P)-dependent epimerase/dehydratase family. Dihydroflavonol-4-reductase subfamily.</text>
</comment>
<protein>
    <recommendedName>
        <fullName evidence="3">NAD-dependent epimerase/dehydratase domain-containing protein</fullName>
    </recommendedName>
</protein>
<reference evidence="4" key="1">
    <citation type="submission" date="2023-01" db="EMBL/GenBank/DDBJ databases">
        <title>Metagenome sequencing of chrysophaentin producing Chrysophaeum taylorii.</title>
        <authorList>
            <person name="Davison J."/>
            <person name="Bewley C."/>
        </authorList>
    </citation>
    <scope>NUCLEOTIDE SEQUENCE</scope>
    <source>
        <strain evidence="4">NIES-1699</strain>
    </source>
</reference>
<dbReference type="SUPFAM" id="SSF51735">
    <property type="entry name" value="NAD(P)-binding Rossmann-fold domains"/>
    <property type="match status" value="1"/>
</dbReference>
<dbReference type="EMBL" id="JAQMWT010000362">
    <property type="protein sequence ID" value="KAJ8603018.1"/>
    <property type="molecule type" value="Genomic_DNA"/>
</dbReference>
<dbReference type="InterPro" id="IPR050425">
    <property type="entry name" value="NAD(P)_dehydrat-like"/>
</dbReference>
<dbReference type="AlphaFoldDB" id="A0AAD7XP44"/>
<sequence>MGKVCVTGASGYIASHIVQQLLTRGHVVHGTVRDVANSAKTAHLSTLEGAEKRLRLFSADLVTGGFEAAVLGCDGVIHTATPVMLTAEDGETEIFEPAMAGLEHVLAAIDRAPEVKSFVLLSSTAAVAPEPRPAVVSEEHWSDPQDKREQGKWYGCAKTTKELKAREWAAARPLIRYVAINPTLVVGPMLQPGLNESMRILADIVTGARMMTAPNDSFSFVDVRDCAAMHVAAYERDDVTGRHLCVAESLHWNDIFATLKEIYPAVPDVQPYRGGGLVAPIKFDTTKQQKSLLDMALRRSTRDILVDAVAELQNRGFLAT</sequence>